<dbReference type="PANTHER" id="PTHR23501:SF12">
    <property type="entry name" value="MAJOR FACILITATOR SUPERFAMILY (MFS) PROFILE DOMAIN-CONTAINING PROTEIN-RELATED"/>
    <property type="match status" value="1"/>
</dbReference>
<dbReference type="GO" id="GO:0022857">
    <property type="term" value="F:transmembrane transporter activity"/>
    <property type="evidence" value="ECO:0007669"/>
    <property type="project" value="InterPro"/>
</dbReference>
<feature type="domain" description="Major facilitator superfamily (MFS) profile" evidence="8">
    <location>
        <begin position="1"/>
        <end position="175"/>
    </location>
</feature>
<keyword evidence="10" id="KW-1185">Reference proteome</keyword>
<evidence type="ECO:0000256" key="1">
    <source>
        <dbReference type="ARBA" id="ARBA00004141"/>
    </source>
</evidence>
<dbReference type="STRING" id="5098.A0A507QNM5"/>
<evidence type="ECO:0000256" key="2">
    <source>
        <dbReference type="ARBA" id="ARBA00007520"/>
    </source>
</evidence>
<dbReference type="Pfam" id="PF07690">
    <property type="entry name" value="MFS_1"/>
    <property type="match status" value="1"/>
</dbReference>
<evidence type="ECO:0000256" key="7">
    <source>
        <dbReference type="SAM" id="Phobius"/>
    </source>
</evidence>
<dbReference type="SUPFAM" id="SSF103473">
    <property type="entry name" value="MFS general substrate transporter"/>
    <property type="match status" value="1"/>
</dbReference>
<reference evidence="9 10" key="1">
    <citation type="submission" date="2019-06" db="EMBL/GenBank/DDBJ databases">
        <title>Wine fermentation using esterase from Monascus purpureus.</title>
        <authorList>
            <person name="Geng C."/>
            <person name="Zhang Y."/>
        </authorList>
    </citation>
    <scope>NUCLEOTIDE SEQUENCE [LARGE SCALE GENOMIC DNA]</scope>
    <source>
        <strain evidence="9">HQ1</strain>
    </source>
</reference>
<evidence type="ECO:0000256" key="4">
    <source>
        <dbReference type="ARBA" id="ARBA00022692"/>
    </source>
</evidence>
<proteinExistence type="inferred from homology"/>
<organism evidence="9 10">
    <name type="scientific">Monascus purpureus</name>
    <name type="common">Red mold</name>
    <name type="synonym">Monascus anka</name>
    <dbReference type="NCBI Taxonomy" id="5098"/>
    <lineage>
        <taxon>Eukaryota</taxon>
        <taxon>Fungi</taxon>
        <taxon>Dikarya</taxon>
        <taxon>Ascomycota</taxon>
        <taxon>Pezizomycotina</taxon>
        <taxon>Eurotiomycetes</taxon>
        <taxon>Eurotiomycetidae</taxon>
        <taxon>Eurotiales</taxon>
        <taxon>Aspergillaceae</taxon>
        <taxon>Monascus</taxon>
    </lineage>
</organism>
<protein>
    <recommendedName>
        <fullName evidence="8">Major facilitator superfamily (MFS) profile domain-containing protein</fullName>
    </recommendedName>
</protein>
<feature type="transmembrane region" description="Helical" evidence="7">
    <location>
        <begin position="37"/>
        <end position="61"/>
    </location>
</feature>
<dbReference type="Proteomes" id="UP000319663">
    <property type="component" value="Unassembled WGS sequence"/>
</dbReference>
<dbReference type="PANTHER" id="PTHR23501">
    <property type="entry name" value="MAJOR FACILITATOR SUPERFAMILY"/>
    <property type="match status" value="1"/>
</dbReference>
<evidence type="ECO:0000256" key="3">
    <source>
        <dbReference type="ARBA" id="ARBA00022448"/>
    </source>
</evidence>
<sequence length="175" mass="18379">MSALIIGRVNTGAGGSGIYLGSLQYLAGITKAKERGFYMSLIGMFRGVGAVLGSVIGGAFFHVHSNLALVFYTNLVIGAAVWVSFSLGLRNGCAPFPVICHAVRTQVLLYMVASAGTTTLYVVVYYIPIYFRLVNDDNGLMAAVHLLLLVIIGVTASLASETSSTSSSSTRLSTS</sequence>
<feature type="transmembrane region" description="Helical" evidence="7">
    <location>
        <begin position="139"/>
        <end position="159"/>
    </location>
</feature>
<dbReference type="EMBL" id="VIFY01000165">
    <property type="protein sequence ID" value="TQB69221.1"/>
    <property type="molecule type" value="Genomic_DNA"/>
</dbReference>
<comment type="subcellular location">
    <subcellularLocation>
        <location evidence="1">Membrane</location>
        <topology evidence="1">Multi-pass membrane protein</topology>
    </subcellularLocation>
</comment>
<keyword evidence="6 7" id="KW-0472">Membrane</keyword>
<evidence type="ECO:0000256" key="5">
    <source>
        <dbReference type="ARBA" id="ARBA00022989"/>
    </source>
</evidence>
<comment type="caution">
    <text evidence="9">The sequence shown here is derived from an EMBL/GenBank/DDBJ whole genome shotgun (WGS) entry which is preliminary data.</text>
</comment>
<keyword evidence="5 7" id="KW-1133">Transmembrane helix</keyword>
<dbReference type="Gene3D" id="1.20.1250.20">
    <property type="entry name" value="MFS general substrate transporter like domains"/>
    <property type="match status" value="1"/>
</dbReference>
<dbReference type="PROSITE" id="PS50850">
    <property type="entry name" value="MFS"/>
    <property type="match status" value="1"/>
</dbReference>
<keyword evidence="4 7" id="KW-0812">Transmembrane</keyword>
<feature type="transmembrane region" description="Helical" evidence="7">
    <location>
        <begin position="67"/>
        <end position="87"/>
    </location>
</feature>
<evidence type="ECO:0000256" key="6">
    <source>
        <dbReference type="ARBA" id="ARBA00023136"/>
    </source>
</evidence>
<evidence type="ECO:0000313" key="10">
    <source>
        <dbReference type="Proteomes" id="UP000319663"/>
    </source>
</evidence>
<evidence type="ECO:0000259" key="8">
    <source>
        <dbReference type="PROSITE" id="PS50850"/>
    </source>
</evidence>
<dbReference type="AlphaFoldDB" id="A0A507QNM5"/>
<keyword evidence="3" id="KW-0813">Transport</keyword>
<comment type="similarity">
    <text evidence="2">Belongs to the major facilitator superfamily. TCR/Tet family.</text>
</comment>
<accession>A0A507QNM5</accession>
<dbReference type="GO" id="GO:0005886">
    <property type="term" value="C:plasma membrane"/>
    <property type="evidence" value="ECO:0007669"/>
    <property type="project" value="TreeGrafter"/>
</dbReference>
<name>A0A507QNM5_MONPU</name>
<evidence type="ECO:0000313" key="9">
    <source>
        <dbReference type="EMBL" id="TQB69221.1"/>
    </source>
</evidence>
<gene>
    <name evidence="9" type="ORF">MPDQ_002158</name>
</gene>
<dbReference type="InterPro" id="IPR011701">
    <property type="entry name" value="MFS"/>
</dbReference>
<dbReference type="InterPro" id="IPR020846">
    <property type="entry name" value="MFS_dom"/>
</dbReference>
<feature type="transmembrane region" description="Helical" evidence="7">
    <location>
        <begin position="107"/>
        <end position="127"/>
    </location>
</feature>
<dbReference type="InterPro" id="IPR036259">
    <property type="entry name" value="MFS_trans_sf"/>
</dbReference>